<dbReference type="AlphaFoldDB" id="A0AA37QG09"/>
<reference evidence="1" key="1">
    <citation type="submission" date="2022-08" db="EMBL/GenBank/DDBJ databases">
        <title>Draft genome sequencing of Roseisolibacter agri AW1220.</title>
        <authorList>
            <person name="Tobiishi Y."/>
            <person name="Tonouchi A."/>
        </authorList>
    </citation>
    <scope>NUCLEOTIDE SEQUENCE</scope>
    <source>
        <strain evidence="1">AW1220</strain>
    </source>
</reference>
<sequence length="60" mass="6653">MSTKPILQTPVMSREVSARIYRDLQRPTPPAPKKAALLRRAVRVYQAANAKHQSGLVGAR</sequence>
<accession>A0AA37QG09</accession>
<comment type="caution">
    <text evidence="1">The sequence shown here is derived from an EMBL/GenBank/DDBJ whole genome shotgun (WGS) entry which is preliminary data.</text>
</comment>
<dbReference type="EMBL" id="BRXS01000008">
    <property type="protein sequence ID" value="GLC28221.1"/>
    <property type="molecule type" value="Genomic_DNA"/>
</dbReference>
<dbReference type="RefSeq" id="WP_284352628.1">
    <property type="nucleotide sequence ID" value="NZ_BRXS01000008.1"/>
</dbReference>
<protein>
    <submittedName>
        <fullName evidence="1">Uncharacterized protein</fullName>
    </submittedName>
</protein>
<dbReference type="Proteomes" id="UP001161325">
    <property type="component" value="Unassembled WGS sequence"/>
</dbReference>
<gene>
    <name evidence="1" type="ORF">rosag_47340</name>
</gene>
<evidence type="ECO:0000313" key="2">
    <source>
        <dbReference type="Proteomes" id="UP001161325"/>
    </source>
</evidence>
<keyword evidence="2" id="KW-1185">Reference proteome</keyword>
<proteinExistence type="predicted"/>
<evidence type="ECO:0000313" key="1">
    <source>
        <dbReference type="EMBL" id="GLC28221.1"/>
    </source>
</evidence>
<organism evidence="1 2">
    <name type="scientific">Roseisolibacter agri</name>
    <dbReference type="NCBI Taxonomy" id="2014610"/>
    <lineage>
        <taxon>Bacteria</taxon>
        <taxon>Pseudomonadati</taxon>
        <taxon>Gemmatimonadota</taxon>
        <taxon>Gemmatimonadia</taxon>
        <taxon>Gemmatimonadales</taxon>
        <taxon>Gemmatimonadaceae</taxon>
        <taxon>Roseisolibacter</taxon>
    </lineage>
</organism>
<name>A0AA37QG09_9BACT</name>